<keyword evidence="2" id="KW-1185">Reference proteome</keyword>
<organism evidence="1 2">
    <name type="scientific">Hymenoscyphus albidus</name>
    <dbReference type="NCBI Taxonomy" id="595503"/>
    <lineage>
        <taxon>Eukaryota</taxon>
        <taxon>Fungi</taxon>
        <taxon>Dikarya</taxon>
        <taxon>Ascomycota</taxon>
        <taxon>Pezizomycotina</taxon>
        <taxon>Leotiomycetes</taxon>
        <taxon>Helotiales</taxon>
        <taxon>Helotiaceae</taxon>
        <taxon>Hymenoscyphus</taxon>
    </lineage>
</organism>
<reference evidence="1" key="1">
    <citation type="submission" date="2021-07" db="EMBL/GenBank/DDBJ databases">
        <authorList>
            <person name="Durling M."/>
        </authorList>
    </citation>
    <scope>NUCLEOTIDE SEQUENCE</scope>
</reference>
<protein>
    <submittedName>
        <fullName evidence="1">Uncharacterized protein</fullName>
    </submittedName>
</protein>
<accession>A0A9N9LQG9</accession>
<dbReference type="Proteomes" id="UP000701801">
    <property type="component" value="Unassembled WGS sequence"/>
</dbReference>
<name>A0A9N9LQG9_9HELO</name>
<dbReference type="EMBL" id="CAJVRM010000273">
    <property type="protein sequence ID" value="CAG8978683.1"/>
    <property type="molecule type" value="Genomic_DNA"/>
</dbReference>
<proteinExistence type="predicted"/>
<gene>
    <name evidence="1" type="ORF">HYALB_00004665</name>
</gene>
<sequence length="162" mass="18415">MSKTRASRHISISYEDNEKVYGHFPIGNPFANLLPREQQAILLFPDLKTNTPKAQKPQNPYTCVCGFEFSGKEPNKVSNLKRHQDTCSTMLNNVPPSKKFKCNFPGCDKAHMSEVTLEVTESIFLDQLIDSSFEDADREFNNLNDNSFDDAVDMTFFHGDQV</sequence>
<dbReference type="AlphaFoldDB" id="A0A9N9LQG9"/>
<evidence type="ECO:0000313" key="1">
    <source>
        <dbReference type="EMBL" id="CAG8978683.1"/>
    </source>
</evidence>
<comment type="caution">
    <text evidence="1">The sequence shown here is derived from an EMBL/GenBank/DDBJ whole genome shotgun (WGS) entry which is preliminary data.</text>
</comment>
<evidence type="ECO:0000313" key="2">
    <source>
        <dbReference type="Proteomes" id="UP000701801"/>
    </source>
</evidence>